<dbReference type="AlphaFoldDB" id="A0AAE9D3V8"/>
<proteinExistence type="predicted"/>
<name>A0AAE9D3V8_CAEBR</name>
<sequence>MSCQRSDNGYFESKLVGCSVYEEQNYTTIDNSVERFSGKIEYRLNEITDPYYKGKWEKCVENEPGVVKLEKMPEDYEPVCKVDNVVFKDIWDDDVKGVRWYCRDDRNEKLHSTRFRTAISATSVNMYHGLYWEPSARDEDNYPGEEAVSCAYIDVDRFLAFFKPELVSNQSRLEVGESKMSRNGTVRVKCNKFGGNARRVSEAFSGCYYNGTVYRAQERWDEPNPGNDSSLWKSMSCQKSDDGYLENKLVGCSIHEIRNYTNGDNSVETWQWKKCVKSEPGVVKLEKMAEDYEPVCTVNSVVFKDFYDDEVKGVQWECNAGRVRKTHCKIGKNRYESVHLPEELQSPNGCKFICHPQTNIFKCDEALSMFKIEEKPRKMRKYKGARSGLPFDH</sequence>
<dbReference type="EMBL" id="CP090894">
    <property type="protein sequence ID" value="ULT93580.1"/>
    <property type="molecule type" value="Genomic_DNA"/>
</dbReference>
<gene>
    <name evidence="1" type="ORF">L3Y34_003224</name>
</gene>
<evidence type="ECO:0000313" key="2">
    <source>
        <dbReference type="Proteomes" id="UP000827892"/>
    </source>
</evidence>
<protein>
    <submittedName>
        <fullName evidence="1">Uncharacterized protein</fullName>
    </submittedName>
</protein>
<reference evidence="1 2" key="1">
    <citation type="submission" date="2022-05" db="EMBL/GenBank/DDBJ databases">
        <title>Chromosome-level reference genomes for two strains of Caenorhabditis briggsae: an improved platform for comparative genomics.</title>
        <authorList>
            <person name="Stevens L."/>
            <person name="Andersen E.C."/>
        </authorList>
    </citation>
    <scope>NUCLEOTIDE SEQUENCE [LARGE SCALE GENOMIC DNA]</scope>
    <source>
        <strain evidence="1">QX1410_ONT</strain>
        <tissue evidence="1">Whole-organism</tissue>
    </source>
</reference>
<organism evidence="1 2">
    <name type="scientific">Caenorhabditis briggsae</name>
    <dbReference type="NCBI Taxonomy" id="6238"/>
    <lineage>
        <taxon>Eukaryota</taxon>
        <taxon>Metazoa</taxon>
        <taxon>Ecdysozoa</taxon>
        <taxon>Nematoda</taxon>
        <taxon>Chromadorea</taxon>
        <taxon>Rhabditida</taxon>
        <taxon>Rhabditina</taxon>
        <taxon>Rhabditomorpha</taxon>
        <taxon>Rhabditoidea</taxon>
        <taxon>Rhabditidae</taxon>
        <taxon>Peloderinae</taxon>
        <taxon>Caenorhabditis</taxon>
    </lineage>
</organism>
<evidence type="ECO:0000313" key="1">
    <source>
        <dbReference type="EMBL" id="ULT93580.1"/>
    </source>
</evidence>
<accession>A0AAE9D3V8</accession>
<dbReference type="Proteomes" id="UP000827892">
    <property type="component" value="Chromosome IV"/>
</dbReference>